<dbReference type="CDD" id="cd02174">
    <property type="entry name" value="CCT"/>
    <property type="match status" value="1"/>
</dbReference>
<dbReference type="AlphaFoldDB" id="A0A0D0UK75"/>
<feature type="compositionally biased region" description="Polar residues" evidence="9">
    <location>
        <begin position="39"/>
        <end position="65"/>
    </location>
</feature>
<feature type="region of interest" description="Disordered" evidence="9">
    <location>
        <begin position="1"/>
        <end position="173"/>
    </location>
</feature>
<evidence type="ECO:0000256" key="8">
    <source>
        <dbReference type="ARBA" id="ARBA00026101"/>
    </source>
</evidence>
<feature type="compositionally biased region" description="Polar residues" evidence="9">
    <location>
        <begin position="137"/>
        <end position="148"/>
    </location>
</feature>
<dbReference type="Gene3D" id="3.40.50.620">
    <property type="entry name" value="HUPs"/>
    <property type="match status" value="1"/>
</dbReference>
<feature type="compositionally biased region" description="Polar residues" evidence="9">
    <location>
        <begin position="79"/>
        <end position="89"/>
    </location>
</feature>
<dbReference type="FunFam" id="3.40.50.620:FF:000172">
    <property type="entry name" value="Related to choline-phosphate cytidylyltransferase"/>
    <property type="match status" value="1"/>
</dbReference>
<evidence type="ECO:0000256" key="9">
    <source>
        <dbReference type="SAM" id="MobiDB-lite"/>
    </source>
</evidence>
<evidence type="ECO:0000259" key="10">
    <source>
        <dbReference type="Pfam" id="PF01467"/>
    </source>
</evidence>
<organism evidence="11">
    <name type="scientific">Cryptococcus bacillisporus CA1280</name>
    <dbReference type="NCBI Taxonomy" id="1296109"/>
    <lineage>
        <taxon>Eukaryota</taxon>
        <taxon>Fungi</taxon>
        <taxon>Dikarya</taxon>
        <taxon>Basidiomycota</taxon>
        <taxon>Agaricomycotina</taxon>
        <taxon>Tremellomycetes</taxon>
        <taxon>Tremellales</taxon>
        <taxon>Cryptococcaceae</taxon>
        <taxon>Cryptococcus</taxon>
        <taxon>Cryptococcus gattii species complex</taxon>
    </lineage>
</organism>
<keyword evidence="4 11" id="KW-0548">Nucleotidyltransferase</keyword>
<gene>
    <name evidence="11" type="ORF">I312_02403</name>
</gene>
<feature type="compositionally biased region" description="Basic and acidic residues" evidence="9">
    <location>
        <begin position="15"/>
        <end position="31"/>
    </location>
</feature>
<feature type="compositionally biased region" description="Basic residues" evidence="9">
    <location>
        <begin position="441"/>
        <end position="453"/>
    </location>
</feature>
<dbReference type="EC" id="2.7.7.15" evidence="8"/>
<comment type="similarity">
    <text evidence="1">Belongs to the cytidylyltransferase family.</text>
</comment>
<evidence type="ECO:0000256" key="7">
    <source>
        <dbReference type="ARBA" id="ARBA00023264"/>
    </source>
</evidence>
<dbReference type="InterPro" id="IPR041723">
    <property type="entry name" value="CCT"/>
</dbReference>
<dbReference type="InterPro" id="IPR045049">
    <property type="entry name" value="Pcy1-like"/>
</dbReference>
<dbReference type="HOGENOM" id="CLU_037448_1_0_1"/>
<protein>
    <recommendedName>
        <fullName evidence="8">choline-phosphate cytidylyltransferase</fullName>
        <ecNumber evidence="8">2.7.7.15</ecNumber>
    </recommendedName>
</protein>
<evidence type="ECO:0000313" key="11">
    <source>
        <dbReference type="EMBL" id="KIR48553.1"/>
    </source>
</evidence>
<reference evidence="11" key="1">
    <citation type="submission" date="2015-01" db="EMBL/GenBank/DDBJ databases">
        <title>The Genome Sequence of Cryptococcus gattii CA1280.</title>
        <authorList>
            <consortium name="The Broad Institute Genomics Platform"/>
            <person name="Cuomo C."/>
            <person name="Litvintseva A."/>
            <person name="Chen Y."/>
            <person name="Heitman J."/>
            <person name="Sun S."/>
            <person name="Springer D."/>
            <person name="Dromer F."/>
            <person name="Young S."/>
            <person name="Zeng Q."/>
            <person name="Gargeya S."/>
            <person name="Abouelleil A."/>
            <person name="Alvarado L."/>
            <person name="Chapman S.B."/>
            <person name="Gainer-Dewar J."/>
            <person name="Goldberg J."/>
            <person name="Griggs A."/>
            <person name="Gujja S."/>
            <person name="Hansen M."/>
            <person name="Howarth C."/>
            <person name="Imamovic A."/>
            <person name="Larimer J."/>
            <person name="Murphy C."/>
            <person name="Naylor J."/>
            <person name="Pearson M."/>
            <person name="Priest M."/>
            <person name="Roberts A."/>
            <person name="Saif S."/>
            <person name="Shea T."/>
            <person name="Sykes S."/>
            <person name="Wortman J."/>
            <person name="Nusbaum C."/>
            <person name="Birren B."/>
        </authorList>
    </citation>
    <scope>NUCLEOTIDE SEQUENCE [LARGE SCALE GENOMIC DNA]</scope>
    <source>
        <strain evidence="11">CA1280</strain>
    </source>
</reference>
<accession>A0A0D0UK75</accession>
<dbReference type="GO" id="GO:0004105">
    <property type="term" value="F:choline-phosphate cytidylyltransferase activity"/>
    <property type="evidence" value="ECO:0007669"/>
    <property type="project" value="UniProtKB-EC"/>
</dbReference>
<dbReference type="InterPro" id="IPR004821">
    <property type="entry name" value="Cyt_trans-like"/>
</dbReference>
<evidence type="ECO:0000256" key="4">
    <source>
        <dbReference type="ARBA" id="ARBA00022695"/>
    </source>
</evidence>
<keyword evidence="7" id="KW-1208">Phospholipid metabolism</keyword>
<keyword evidence="5" id="KW-0443">Lipid metabolism</keyword>
<feature type="region of interest" description="Disordered" evidence="9">
    <location>
        <begin position="433"/>
        <end position="453"/>
    </location>
</feature>
<dbReference type="OrthoDB" id="17102at2759"/>
<dbReference type="GO" id="GO:0005635">
    <property type="term" value="C:nuclear envelope"/>
    <property type="evidence" value="ECO:0007669"/>
    <property type="project" value="TreeGrafter"/>
</dbReference>
<evidence type="ECO:0000256" key="3">
    <source>
        <dbReference type="ARBA" id="ARBA00022679"/>
    </source>
</evidence>
<dbReference type="NCBIfam" id="TIGR00125">
    <property type="entry name" value="cyt_tran_rel"/>
    <property type="match status" value="1"/>
</dbReference>
<dbReference type="EMBL" id="KN847977">
    <property type="protein sequence ID" value="KIR48553.1"/>
    <property type="molecule type" value="Genomic_DNA"/>
</dbReference>
<keyword evidence="3 11" id="KW-0808">Transferase</keyword>
<dbReference type="SUPFAM" id="SSF52374">
    <property type="entry name" value="Nucleotidylyl transferase"/>
    <property type="match status" value="1"/>
</dbReference>
<evidence type="ECO:0000256" key="5">
    <source>
        <dbReference type="ARBA" id="ARBA00023098"/>
    </source>
</evidence>
<name>A0A0D0UK75_CRYGA</name>
<evidence type="ECO:0000256" key="6">
    <source>
        <dbReference type="ARBA" id="ARBA00023209"/>
    </source>
</evidence>
<evidence type="ECO:0000256" key="1">
    <source>
        <dbReference type="ARBA" id="ARBA00010101"/>
    </source>
</evidence>
<proteinExistence type="inferred from homology"/>
<dbReference type="PANTHER" id="PTHR10739">
    <property type="entry name" value="CYTIDYLYLTRANSFERASE"/>
    <property type="match status" value="1"/>
</dbReference>
<evidence type="ECO:0000256" key="2">
    <source>
        <dbReference type="ARBA" id="ARBA00022516"/>
    </source>
</evidence>
<keyword evidence="2" id="KW-0444">Lipid biosynthesis</keyword>
<dbReference type="Pfam" id="PF01467">
    <property type="entry name" value="CTP_transf_like"/>
    <property type="match status" value="1"/>
</dbReference>
<feature type="domain" description="Cytidyltransferase-like" evidence="10">
    <location>
        <begin position="274"/>
        <end position="401"/>
    </location>
</feature>
<feature type="compositionally biased region" description="Polar residues" evidence="9">
    <location>
        <begin position="160"/>
        <end position="173"/>
    </location>
</feature>
<dbReference type="GO" id="GO:0031210">
    <property type="term" value="F:phosphatidylcholine binding"/>
    <property type="evidence" value="ECO:0007669"/>
    <property type="project" value="TreeGrafter"/>
</dbReference>
<keyword evidence="6" id="KW-0594">Phospholipid biosynthesis</keyword>
<sequence>MSSNSPVQKRHNRNRLGERRANRDPSSSRDASEEDNDNVENSFSDVGSMNSYRAEALSTTSTIDSPTRMPPPPLPPHTASGSPSTTQAGRRSYMQRRVEELSGEGSQSESLDSPTYDGDVESSSTIGGAPAHHQHNSFRSPSFPTPVSASDALHRAPHTVQRQPTPKATQTGLSAADYPAVQTPKAAYVRPSDVPVAPSVALDECARGPPATSPFPSPNSARGPPKMYTRAVERTEEDIKGFVERAIQGRGQEDGVERWWKTNPPPEGKVVRVYADGVYDLFHFGHALQLRQAKLSFPQVHLMVGVCSDVLCAQHKSAPAMTHAERCEAVRHCRWADEVIPDAPWVVDQAFLDKYQIDYIAHDEEVYPSKNHEDVYAFAKKEGRFVPTRRTPAISTSDLLERIVRGYRDGFFDSKLEKNGHPELLAADVDWDSSASMERREKRKAAHHHKVKK</sequence>
<dbReference type="PANTHER" id="PTHR10739:SF13">
    <property type="entry name" value="CHOLINE-PHOSPHATE CYTIDYLYLTRANSFERASE"/>
    <property type="match status" value="1"/>
</dbReference>
<dbReference type="InterPro" id="IPR014729">
    <property type="entry name" value="Rossmann-like_a/b/a_fold"/>
</dbReference>